<dbReference type="EnsemblMetazoa" id="Aqu2.1.33080_001">
    <property type="protein sequence ID" value="Aqu2.1.33080_001"/>
    <property type="gene ID" value="Aqu2.1.33080"/>
</dbReference>
<organism evidence="1">
    <name type="scientific">Amphimedon queenslandica</name>
    <name type="common">Sponge</name>
    <dbReference type="NCBI Taxonomy" id="400682"/>
    <lineage>
        <taxon>Eukaryota</taxon>
        <taxon>Metazoa</taxon>
        <taxon>Porifera</taxon>
        <taxon>Demospongiae</taxon>
        <taxon>Heteroscleromorpha</taxon>
        <taxon>Haplosclerida</taxon>
        <taxon>Niphatidae</taxon>
        <taxon>Amphimedon</taxon>
    </lineage>
</organism>
<sequence>MASNSSTLILSMVSADPARTRVSVSLTHDTSVFSDIVGPVYFGDTAHP</sequence>
<dbReference type="AlphaFoldDB" id="A0A1X7UYN3"/>
<accession>A0A1X7UYN3</accession>
<protein>
    <submittedName>
        <fullName evidence="1">Uncharacterized protein</fullName>
    </submittedName>
</protein>
<name>A0A1X7UYN3_AMPQE</name>
<evidence type="ECO:0000313" key="1">
    <source>
        <dbReference type="EnsemblMetazoa" id="Aqu2.1.33080_001"/>
    </source>
</evidence>
<reference evidence="1" key="1">
    <citation type="submission" date="2017-05" db="UniProtKB">
        <authorList>
            <consortium name="EnsemblMetazoa"/>
        </authorList>
    </citation>
    <scope>IDENTIFICATION</scope>
</reference>
<dbReference type="InParanoid" id="A0A1X7UYN3"/>
<proteinExistence type="predicted"/>